<keyword evidence="10" id="KW-1185">Reference proteome</keyword>
<comment type="subcellular location">
    <subcellularLocation>
        <location evidence="1">Membrane</location>
        <topology evidence="1">Multi-pass membrane protein</topology>
    </subcellularLocation>
</comment>
<sequence length="567" mass="61278">MTAVQSPRPSLNNPDPDPDRERVTEGTTTEIATKETDTRGSQPRSEEYPGALTLAFITAGVMAGVFLSALDQTIVGTAIPKITDQFHDVDQVSWFGSAYFMTFGGFQTPWGKVYTYYNLKWVFLLSTFIFEVGSLICGVAPNAISFIFGRAIAGLGGAGMTSGAFIIMAFSVEPRRRPVFMSMIGATYGIAAAIGPLLGGVFSDRVSWRWCFYINLPLGGVAAAIVFLFFQTPSRAKPRGVSMKEKLLGLDPVGILLCMASIVTFIMPFEYGGQTMPWNSSTVIGLIVGFFLITTAFVVWEYYQQERAMIVPRLFKQRFIWAGGLFQFLFAGSYFLILYYLPVYFQSIQNVSAIDSGVRNLALVLTISIAMILGGVIVGKTGWTVPFMAVGAAVTTVGYGLFRTLDFNTVPGKWIGYQILTGFCIAFPWQIPINIGQANANAADMAKVTATLSFFRIIGGAFSLAAAQAAFLNTVIKTASSISPEDLIATGATQLREVFTAEQLPIVLEAYLSGIRAAFTLAIGMTGCAFLDESAADVVVAVASVASEAAVRRDMLERLNVAQVPIE</sequence>
<evidence type="ECO:0000259" key="8">
    <source>
        <dbReference type="PROSITE" id="PS50850"/>
    </source>
</evidence>
<evidence type="ECO:0000256" key="2">
    <source>
        <dbReference type="ARBA" id="ARBA00022448"/>
    </source>
</evidence>
<feature type="transmembrane region" description="Helical" evidence="7">
    <location>
        <begin position="454"/>
        <end position="476"/>
    </location>
</feature>
<feature type="transmembrane region" description="Helical" evidence="7">
    <location>
        <begin position="210"/>
        <end position="230"/>
    </location>
</feature>
<feature type="transmembrane region" description="Helical" evidence="7">
    <location>
        <begin position="385"/>
        <end position="402"/>
    </location>
</feature>
<dbReference type="PRINTS" id="PR01036">
    <property type="entry name" value="TCRTETB"/>
</dbReference>
<dbReference type="CDD" id="cd17502">
    <property type="entry name" value="MFS_Azr1_MDR_like"/>
    <property type="match status" value="1"/>
</dbReference>
<feature type="transmembrane region" description="Helical" evidence="7">
    <location>
        <begin position="414"/>
        <end position="433"/>
    </location>
</feature>
<feature type="region of interest" description="Disordered" evidence="6">
    <location>
        <begin position="1"/>
        <end position="46"/>
    </location>
</feature>
<feature type="transmembrane region" description="Helical" evidence="7">
    <location>
        <begin position="121"/>
        <end position="141"/>
    </location>
</feature>
<keyword evidence="4 7" id="KW-1133">Transmembrane helix</keyword>
<proteinExistence type="predicted"/>
<name>A0A0B8N7F0_TALPI</name>
<evidence type="ECO:0000256" key="5">
    <source>
        <dbReference type="ARBA" id="ARBA00023136"/>
    </source>
</evidence>
<evidence type="ECO:0000256" key="4">
    <source>
        <dbReference type="ARBA" id="ARBA00022989"/>
    </source>
</evidence>
<dbReference type="FunFam" id="1.20.1720.10:FF:000012">
    <property type="entry name" value="MFS toxin efflux pump (AflT)"/>
    <property type="match status" value="1"/>
</dbReference>
<feature type="compositionally biased region" description="Polar residues" evidence="6">
    <location>
        <begin position="1"/>
        <end position="13"/>
    </location>
</feature>
<dbReference type="PANTHER" id="PTHR23501:SF177">
    <property type="entry name" value="MAJOR FACILITATOR SUPERFAMILY (MFS) PROFILE DOMAIN-CONTAINING PROTEIN-RELATED"/>
    <property type="match status" value="1"/>
</dbReference>
<keyword evidence="5 7" id="KW-0472">Membrane</keyword>
<dbReference type="InterPro" id="IPR020846">
    <property type="entry name" value="MFS_dom"/>
</dbReference>
<dbReference type="PANTHER" id="PTHR23501">
    <property type="entry name" value="MAJOR FACILITATOR SUPERFAMILY"/>
    <property type="match status" value="1"/>
</dbReference>
<dbReference type="Proteomes" id="UP000053095">
    <property type="component" value="Unassembled WGS sequence"/>
</dbReference>
<dbReference type="AlphaFoldDB" id="A0A0B8N7F0"/>
<evidence type="ECO:0000256" key="3">
    <source>
        <dbReference type="ARBA" id="ARBA00022692"/>
    </source>
</evidence>
<evidence type="ECO:0000256" key="7">
    <source>
        <dbReference type="SAM" id="Phobius"/>
    </source>
</evidence>
<dbReference type="EMBL" id="DF933846">
    <property type="protein sequence ID" value="GAM43478.1"/>
    <property type="molecule type" value="Genomic_DNA"/>
</dbReference>
<reference evidence="10" key="1">
    <citation type="journal article" date="2015" name="Genome Announc.">
        <title>Draft genome sequence of Talaromyces cellulolyticus strain Y-94, a source of lignocellulosic biomass-degrading enzymes.</title>
        <authorList>
            <person name="Fujii T."/>
            <person name="Koike H."/>
            <person name="Sawayama S."/>
            <person name="Yano S."/>
            <person name="Inoue H."/>
        </authorList>
    </citation>
    <scope>NUCLEOTIDE SEQUENCE [LARGE SCALE GENOMIC DNA]</scope>
    <source>
        <strain evidence="10">Y-94</strain>
    </source>
</reference>
<organism evidence="9 10">
    <name type="scientific">Talaromyces pinophilus</name>
    <name type="common">Penicillium pinophilum</name>
    <dbReference type="NCBI Taxonomy" id="128442"/>
    <lineage>
        <taxon>Eukaryota</taxon>
        <taxon>Fungi</taxon>
        <taxon>Dikarya</taxon>
        <taxon>Ascomycota</taxon>
        <taxon>Pezizomycotina</taxon>
        <taxon>Eurotiomycetes</taxon>
        <taxon>Eurotiomycetidae</taxon>
        <taxon>Eurotiales</taxon>
        <taxon>Trichocomaceae</taxon>
        <taxon>Talaromyces</taxon>
        <taxon>Talaromyces sect. Talaromyces</taxon>
    </lineage>
</organism>
<feature type="transmembrane region" description="Helical" evidence="7">
    <location>
        <begin position="320"/>
        <end position="341"/>
    </location>
</feature>
<dbReference type="InterPro" id="IPR011701">
    <property type="entry name" value="MFS"/>
</dbReference>
<feature type="domain" description="Major facilitator superfamily (MFS) profile" evidence="8">
    <location>
        <begin position="57"/>
        <end position="552"/>
    </location>
</feature>
<feature type="transmembrane region" description="Helical" evidence="7">
    <location>
        <begin position="48"/>
        <end position="70"/>
    </location>
</feature>
<dbReference type="Gene3D" id="1.20.1250.20">
    <property type="entry name" value="MFS general substrate transporter like domains"/>
    <property type="match status" value="1"/>
</dbReference>
<evidence type="ECO:0000256" key="6">
    <source>
        <dbReference type="SAM" id="MobiDB-lite"/>
    </source>
</evidence>
<evidence type="ECO:0000313" key="10">
    <source>
        <dbReference type="Proteomes" id="UP000053095"/>
    </source>
</evidence>
<keyword evidence="2" id="KW-0813">Transport</keyword>
<feature type="transmembrane region" description="Helical" evidence="7">
    <location>
        <begin position="281"/>
        <end position="300"/>
    </location>
</feature>
<keyword evidence="3 7" id="KW-0812">Transmembrane</keyword>
<feature type="transmembrane region" description="Helical" evidence="7">
    <location>
        <begin position="250"/>
        <end position="269"/>
    </location>
</feature>
<protein>
    <recommendedName>
        <fullName evidence="8">Major facilitator superfamily (MFS) profile domain-containing protein</fullName>
    </recommendedName>
</protein>
<dbReference type="GO" id="GO:0005886">
    <property type="term" value="C:plasma membrane"/>
    <property type="evidence" value="ECO:0007669"/>
    <property type="project" value="TreeGrafter"/>
</dbReference>
<evidence type="ECO:0000313" key="9">
    <source>
        <dbReference type="EMBL" id="GAM43478.1"/>
    </source>
</evidence>
<dbReference type="Pfam" id="PF07690">
    <property type="entry name" value="MFS_1"/>
    <property type="match status" value="1"/>
</dbReference>
<dbReference type="PROSITE" id="PS50850">
    <property type="entry name" value="MFS"/>
    <property type="match status" value="1"/>
</dbReference>
<gene>
    <name evidence="9" type="ORF">TCE0_050r18324</name>
</gene>
<feature type="transmembrane region" description="Helical" evidence="7">
    <location>
        <begin position="361"/>
        <end position="378"/>
    </location>
</feature>
<feature type="transmembrane region" description="Helical" evidence="7">
    <location>
        <begin position="179"/>
        <end position="198"/>
    </location>
</feature>
<dbReference type="InterPro" id="IPR036259">
    <property type="entry name" value="MFS_trans_sf"/>
</dbReference>
<evidence type="ECO:0000256" key="1">
    <source>
        <dbReference type="ARBA" id="ARBA00004141"/>
    </source>
</evidence>
<dbReference type="SUPFAM" id="SSF103473">
    <property type="entry name" value="MFS general substrate transporter"/>
    <property type="match status" value="1"/>
</dbReference>
<dbReference type="GO" id="GO:0022857">
    <property type="term" value="F:transmembrane transporter activity"/>
    <property type="evidence" value="ECO:0007669"/>
    <property type="project" value="InterPro"/>
</dbReference>
<accession>A0A0B8N7F0</accession>
<feature type="transmembrane region" description="Helical" evidence="7">
    <location>
        <begin position="147"/>
        <end position="172"/>
    </location>
</feature>